<protein>
    <submittedName>
        <fullName evidence="3">Sof1 family domain-containing protein</fullName>
    </submittedName>
</protein>
<feature type="compositionally biased region" description="Acidic residues" evidence="2">
    <location>
        <begin position="168"/>
        <end position="180"/>
    </location>
</feature>
<dbReference type="AlphaFoldDB" id="A0A2C6KXJ9"/>
<dbReference type="InterPro" id="IPR051733">
    <property type="entry name" value="WD_repeat_DCAF13/WDSOF1"/>
</dbReference>
<accession>A0A2C6KXJ9</accession>
<gene>
    <name evidence="3" type="ORF">CSUI_005441</name>
</gene>
<feature type="region of interest" description="Disordered" evidence="2">
    <location>
        <begin position="164"/>
        <end position="191"/>
    </location>
</feature>
<evidence type="ECO:0000313" key="4">
    <source>
        <dbReference type="Proteomes" id="UP000221165"/>
    </source>
</evidence>
<dbReference type="GO" id="GO:0000462">
    <property type="term" value="P:maturation of SSU-rRNA from tricistronic rRNA transcript (SSU-rRNA, 5.8S rRNA, LSU-rRNA)"/>
    <property type="evidence" value="ECO:0007669"/>
    <property type="project" value="TreeGrafter"/>
</dbReference>
<feature type="non-terminal residue" evidence="3">
    <location>
        <position position="191"/>
    </location>
</feature>
<evidence type="ECO:0000256" key="1">
    <source>
        <dbReference type="PROSITE-ProRule" id="PRU00221"/>
    </source>
</evidence>
<dbReference type="InterPro" id="IPR001680">
    <property type="entry name" value="WD40_rpt"/>
</dbReference>
<name>A0A2C6KXJ9_9APIC</name>
<dbReference type="OrthoDB" id="10249065at2759"/>
<dbReference type="SMART" id="SM00320">
    <property type="entry name" value="WD40"/>
    <property type="match status" value="2"/>
</dbReference>
<organism evidence="3 4">
    <name type="scientific">Cystoisospora suis</name>
    <dbReference type="NCBI Taxonomy" id="483139"/>
    <lineage>
        <taxon>Eukaryota</taxon>
        <taxon>Sar</taxon>
        <taxon>Alveolata</taxon>
        <taxon>Apicomplexa</taxon>
        <taxon>Conoidasida</taxon>
        <taxon>Coccidia</taxon>
        <taxon>Eucoccidiorida</taxon>
        <taxon>Eimeriorina</taxon>
        <taxon>Sarcocystidae</taxon>
        <taxon>Cystoisospora</taxon>
    </lineage>
</organism>
<dbReference type="PANTHER" id="PTHR22851:SF0">
    <property type="entry name" value="DDB1- AND CUL4-ASSOCIATED FACTOR 13"/>
    <property type="match status" value="1"/>
</dbReference>
<dbReference type="RefSeq" id="XP_067922408.1">
    <property type="nucleotide sequence ID" value="XM_068065617.1"/>
</dbReference>
<dbReference type="PROSITE" id="PS50294">
    <property type="entry name" value="WD_REPEATS_REGION"/>
    <property type="match status" value="1"/>
</dbReference>
<dbReference type="Proteomes" id="UP000221165">
    <property type="component" value="Unassembled WGS sequence"/>
</dbReference>
<keyword evidence="1" id="KW-0853">WD repeat</keyword>
<dbReference type="PROSITE" id="PS50082">
    <property type="entry name" value="WD_REPEATS_2"/>
    <property type="match status" value="1"/>
</dbReference>
<dbReference type="GO" id="GO:0032040">
    <property type="term" value="C:small-subunit processome"/>
    <property type="evidence" value="ECO:0007669"/>
    <property type="project" value="TreeGrafter"/>
</dbReference>
<dbReference type="Gene3D" id="2.130.10.10">
    <property type="entry name" value="YVTN repeat-like/Quinoprotein amine dehydrogenase"/>
    <property type="match status" value="1"/>
</dbReference>
<proteinExistence type="predicted"/>
<keyword evidence="4" id="KW-1185">Reference proteome</keyword>
<dbReference type="VEuPathDB" id="ToxoDB:CSUI_005441"/>
<dbReference type="Pfam" id="PF00400">
    <property type="entry name" value="WD40"/>
    <property type="match status" value="1"/>
</dbReference>
<dbReference type="SUPFAM" id="SSF50978">
    <property type="entry name" value="WD40 repeat-like"/>
    <property type="match status" value="1"/>
</dbReference>
<dbReference type="PANTHER" id="PTHR22851">
    <property type="entry name" value="U3 SMALL NUCLEOLAR RNA U3 SNORNA ASSOCIATED PROTEIN"/>
    <property type="match status" value="1"/>
</dbReference>
<evidence type="ECO:0000256" key="2">
    <source>
        <dbReference type="SAM" id="MobiDB-lite"/>
    </source>
</evidence>
<dbReference type="InterPro" id="IPR015943">
    <property type="entry name" value="WD40/YVTN_repeat-like_dom_sf"/>
</dbReference>
<feature type="repeat" description="WD" evidence="1">
    <location>
        <begin position="107"/>
        <end position="148"/>
    </location>
</feature>
<evidence type="ECO:0000313" key="3">
    <source>
        <dbReference type="EMBL" id="PHJ20722.1"/>
    </source>
</evidence>
<comment type="caution">
    <text evidence="3">The sequence shown here is derived from an EMBL/GenBank/DDBJ whole genome shotgun (WGS) entry which is preliminary data.</text>
</comment>
<reference evidence="3 4" key="1">
    <citation type="journal article" date="2017" name="Int. J. Parasitol.">
        <title>The genome of the protozoan parasite Cystoisospora suis and a reverse vaccinology approach to identify vaccine candidates.</title>
        <authorList>
            <person name="Palmieri N."/>
            <person name="Shrestha A."/>
            <person name="Ruttkowski B."/>
            <person name="Beck T."/>
            <person name="Vogl C."/>
            <person name="Tomley F."/>
            <person name="Blake D.P."/>
            <person name="Joachim A."/>
        </authorList>
    </citation>
    <scope>NUCLEOTIDE SEQUENCE [LARGE SCALE GENOMIC DNA]</scope>
    <source>
        <strain evidence="3 4">Wien I</strain>
    </source>
</reference>
<dbReference type="EMBL" id="MIGC01002633">
    <property type="protein sequence ID" value="PHJ20722.1"/>
    <property type="molecule type" value="Genomic_DNA"/>
</dbReference>
<dbReference type="GeneID" id="94428828"/>
<dbReference type="InterPro" id="IPR036322">
    <property type="entry name" value="WD40_repeat_dom_sf"/>
</dbReference>
<sequence>MVKVRVIHRNPEDYVRTKPGDLQKIFRNPDPHLHPFEREREYIRALNAVKLQKMFAKPLLFAMEGHRDGVKCMTRGKAQVAALWTGSCNGEIGEWNLASRKKVSKVFQAHDGFIRGLCVSPKDKHLLSGGDDRKIKMWPLFSPSSSLSTLDVTQLQLKTSIALSSAMEGEEEEDEDEDGQEQTMPALIDQT</sequence>